<evidence type="ECO:0000256" key="2">
    <source>
        <dbReference type="ARBA" id="ARBA00022448"/>
    </source>
</evidence>
<organism evidence="6 7">
    <name type="scientific">Dactylosporangium salmoneum</name>
    <dbReference type="NCBI Taxonomy" id="53361"/>
    <lineage>
        <taxon>Bacteria</taxon>
        <taxon>Bacillati</taxon>
        <taxon>Actinomycetota</taxon>
        <taxon>Actinomycetes</taxon>
        <taxon>Micromonosporales</taxon>
        <taxon>Micromonosporaceae</taxon>
        <taxon>Dactylosporangium</taxon>
    </lineage>
</organism>
<keyword evidence="2" id="KW-0813">Transport</keyword>
<name>A0ABP5TT85_9ACTN</name>
<evidence type="ECO:0000313" key="6">
    <source>
        <dbReference type="EMBL" id="GAA2358420.1"/>
    </source>
</evidence>
<evidence type="ECO:0000259" key="5">
    <source>
        <dbReference type="Pfam" id="PF00496"/>
    </source>
</evidence>
<evidence type="ECO:0000256" key="1">
    <source>
        <dbReference type="ARBA" id="ARBA00005695"/>
    </source>
</evidence>
<dbReference type="PROSITE" id="PS51257">
    <property type="entry name" value="PROKAR_LIPOPROTEIN"/>
    <property type="match status" value="1"/>
</dbReference>
<sequence length="511" mass="54957">MRRLPKLVFAAALTTLMIAVAACGGKSDTGNTNQGDKTLRFAGFGAPIRSWDPHRDGRPASNLLLFAVYDRLIHQSPDGKLIPGLALEWKFTDPTTFEMKLRSGVTFHDGTEFNAEAVKANIQRAKTIDNGAGPWAGPLGVVDTVEVVDPSNVRFKLKTASASLPALLSDAAGAMVSPAAFTTVDLNSKDAGAGMYKLEKWATGGSATFVAYDKYWDPKAIGFKKIEMPFQLDQLRRLDMLKAGAVDATFGHTTFVDGAIRANLDVKPQAGINSWVMNLNRTVKPFDDSRVRLAIAHAIDRQSLIKAVLAGQADDNQQPFAETSEGFDKTIGKTPYDYNVDKAKQLLAEAGYANGLNFTCAVVGGSGGAYAQYLEVVKDQLAKIGVNLEIKLVESVTTALLVDKSVNCAVMPYGVLSPIVAAKQLFGTGGYMNAGKVAEPGMDKLVAALDQPQDDKALSASFDAVMKQVIDEGLYISLFYEKWAVVSSKNVKGLQFYVGGHYTEFRNISAS</sequence>
<feature type="chain" id="PRO_5047163507" evidence="4">
    <location>
        <begin position="22"/>
        <end position="511"/>
    </location>
</feature>
<evidence type="ECO:0000256" key="4">
    <source>
        <dbReference type="SAM" id="SignalP"/>
    </source>
</evidence>
<dbReference type="PANTHER" id="PTHR30290">
    <property type="entry name" value="PERIPLASMIC BINDING COMPONENT OF ABC TRANSPORTER"/>
    <property type="match status" value="1"/>
</dbReference>
<dbReference type="InterPro" id="IPR039424">
    <property type="entry name" value="SBP_5"/>
</dbReference>
<dbReference type="Gene3D" id="3.90.76.10">
    <property type="entry name" value="Dipeptide-binding Protein, Domain 1"/>
    <property type="match status" value="1"/>
</dbReference>
<dbReference type="Gene3D" id="3.40.190.10">
    <property type="entry name" value="Periplasmic binding protein-like II"/>
    <property type="match status" value="1"/>
</dbReference>
<dbReference type="Pfam" id="PF00496">
    <property type="entry name" value="SBP_bac_5"/>
    <property type="match status" value="1"/>
</dbReference>
<dbReference type="PIRSF" id="PIRSF002741">
    <property type="entry name" value="MppA"/>
    <property type="match status" value="1"/>
</dbReference>
<dbReference type="PANTHER" id="PTHR30290:SF9">
    <property type="entry name" value="OLIGOPEPTIDE-BINDING PROTEIN APPA"/>
    <property type="match status" value="1"/>
</dbReference>
<dbReference type="EMBL" id="BAAARV010000046">
    <property type="protein sequence ID" value="GAA2358420.1"/>
    <property type="molecule type" value="Genomic_DNA"/>
</dbReference>
<dbReference type="Gene3D" id="3.10.105.10">
    <property type="entry name" value="Dipeptide-binding Protein, Domain 3"/>
    <property type="match status" value="1"/>
</dbReference>
<dbReference type="InterPro" id="IPR000914">
    <property type="entry name" value="SBP_5_dom"/>
</dbReference>
<comment type="caution">
    <text evidence="6">The sequence shown here is derived from an EMBL/GenBank/DDBJ whole genome shotgun (WGS) entry which is preliminary data.</text>
</comment>
<reference evidence="7" key="1">
    <citation type="journal article" date="2019" name="Int. J. Syst. Evol. Microbiol.">
        <title>The Global Catalogue of Microorganisms (GCM) 10K type strain sequencing project: providing services to taxonomists for standard genome sequencing and annotation.</title>
        <authorList>
            <consortium name="The Broad Institute Genomics Platform"/>
            <consortium name="The Broad Institute Genome Sequencing Center for Infectious Disease"/>
            <person name="Wu L."/>
            <person name="Ma J."/>
        </authorList>
    </citation>
    <scope>NUCLEOTIDE SEQUENCE [LARGE SCALE GENOMIC DNA]</scope>
    <source>
        <strain evidence="7">JCM 3272</strain>
    </source>
</reference>
<proteinExistence type="inferred from homology"/>
<accession>A0ABP5TT85</accession>
<keyword evidence="3 4" id="KW-0732">Signal</keyword>
<comment type="similarity">
    <text evidence="1">Belongs to the bacterial solute-binding protein 5 family.</text>
</comment>
<dbReference type="InterPro" id="IPR030678">
    <property type="entry name" value="Peptide/Ni-bd"/>
</dbReference>
<feature type="domain" description="Solute-binding protein family 5" evidence="5">
    <location>
        <begin position="80"/>
        <end position="396"/>
    </location>
</feature>
<evidence type="ECO:0000256" key="3">
    <source>
        <dbReference type="ARBA" id="ARBA00022729"/>
    </source>
</evidence>
<keyword evidence="7" id="KW-1185">Reference proteome</keyword>
<gene>
    <name evidence="6" type="ORF">GCM10010170_052140</name>
</gene>
<evidence type="ECO:0000313" key="7">
    <source>
        <dbReference type="Proteomes" id="UP001501444"/>
    </source>
</evidence>
<dbReference type="Proteomes" id="UP001501444">
    <property type="component" value="Unassembled WGS sequence"/>
</dbReference>
<dbReference type="SUPFAM" id="SSF53850">
    <property type="entry name" value="Periplasmic binding protein-like II"/>
    <property type="match status" value="1"/>
</dbReference>
<feature type="signal peptide" evidence="4">
    <location>
        <begin position="1"/>
        <end position="21"/>
    </location>
</feature>
<protein>
    <submittedName>
        <fullName evidence="6">ABC transporter substrate-binding protein</fullName>
    </submittedName>
</protein>
<dbReference type="RefSeq" id="WP_344615134.1">
    <property type="nucleotide sequence ID" value="NZ_BAAARV010000046.1"/>
</dbReference>